<dbReference type="KEGG" id="acz:Acaty_c2726"/>
<evidence type="ECO:0000256" key="1">
    <source>
        <dbReference type="ARBA" id="ARBA00007118"/>
    </source>
</evidence>
<reference evidence="4 5" key="1">
    <citation type="journal article" date="2009" name="J. Bacteriol.">
        <title>Draft genome sequence of the extremely acidophilic bacterium Acidithiobacillus caldus ATCC 51756 reveals metabolic versatility in the genus Acidithiobacillus.</title>
        <authorList>
            <person name="Valdes J."/>
            <person name="Quatrini R."/>
            <person name="Hallberg K."/>
            <person name="Dopson M."/>
            <person name="Valenzuela P.D."/>
            <person name="Holmes D.S."/>
        </authorList>
    </citation>
    <scope>NUCLEOTIDE SEQUENCE [LARGE SCALE GENOMIC DNA]</scope>
    <source>
        <strain evidence="5">ATCC 51756 / DSM 8584 / KU</strain>
    </source>
</reference>
<dbReference type="EC" id="1.5.1.34" evidence="4"/>
<dbReference type="EC" id="1.-.-.-" evidence="4"/>
<dbReference type="SUPFAM" id="SSF55469">
    <property type="entry name" value="FMN-dependent nitroreductase-like"/>
    <property type="match status" value="1"/>
</dbReference>
<dbReference type="PANTHER" id="PTHR43673:SF12">
    <property type="entry name" value="PROTEIN DRGA"/>
    <property type="match status" value="1"/>
</dbReference>
<dbReference type="EMBL" id="CP005986">
    <property type="protein sequence ID" value="AIA56564.1"/>
    <property type="molecule type" value="Genomic_DNA"/>
</dbReference>
<evidence type="ECO:0000313" key="4">
    <source>
        <dbReference type="EMBL" id="AIA56564.1"/>
    </source>
</evidence>
<name>A0A059ZUT0_ACICK</name>
<dbReference type="Proteomes" id="UP000005522">
    <property type="component" value="Chromosome"/>
</dbReference>
<comment type="similarity">
    <text evidence="1">Belongs to the nitroreductase family.</text>
</comment>
<sequence>MDVITAVQKRRATKSFDPHHPLSPETRRVLLETAALAPSAYNIQHWRILDVQDPQLRSAIREVAWGQAQVTDASALFTLCADLKAWEESPARYWATAPQPVQDFLLPKLDEYYRGKAQVARDEAMRSLGIFGMTLMLVAQDLGLDSCPMDGFDFDAVARLIHLPEDYAIGYMIAVGKGVGNDWPRNRLPVRDWLHTDHF</sequence>
<keyword evidence="2 4" id="KW-0560">Oxidoreductase</keyword>
<dbReference type="RefSeq" id="WP_004869593.1">
    <property type="nucleotide sequence ID" value="NZ_CP005986.1"/>
</dbReference>
<evidence type="ECO:0000259" key="3">
    <source>
        <dbReference type="Pfam" id="PF00881"/>
    </source>
</evidence>
<accession>A0A059ZUT0</accession>
<feature type="domain" description="Nitroreductase" evidence="3">
    <location>
        <begin position="8"/>
        <end position="177"/>
    </location>
</feature>
<dbReference type="CDD" id="cd02137">
    <property type="entry name" value="MhqN-like"/>
    <property type="match status" value="1"/>
</dbReference>
<dbReference type="GO" id="GO:0004155">
    <property type="term" value="F:6,7-dihydropteridine reductase activity"/>
    <property type="evidence" value="ECO:0007669"/>
    <property type="project" value="UniProtKB-EC"/>
</dbReference>
<evidence type="ECO:0000256" key="2">
    <source>
        <dbReference type="ARBA" id="ARBA00023002"/>
    </source>
</evidence>
<dbReference type="AlphaFoldDB" id="A0A059ZUT0"/>
<proteinExistence type="inferred from homology"/>
<dbReference type="eggNOG" id="COG0778">
    <property type="taxonomic scope" value="Bacteria"/>
</dbReference>
<dbReference type="InterPro" id="IPR000415">
    <property type="entry name" value="Nitroreductase-like"/>
</dbReference>
<dbReference type="InterPro" id="IPR029479">
    <property type="entry name" value="Nitroreductase"/>
</dbReference>
<organism evidence="4 5">
    <name type="scientific">Acidithiobacillus caldus (strain ATCC 51756 / DSM 8584 / KU)</name>
    <dbReference type="NCBI Taxonomy" id="637389"/>
    <lineage>
        <taxon>Bacteria</taxon>
        <taxon>Pseudomonadati</taxon>
        <taxon>Pseudomonadota</taxon>
        <taxon>Acidithiobacillia</taxon>
        <taxon>Acidithiobacillales</taxon>
        <taxon>Acidithiobacillaceae</taxon>
        <taxon>Acidithiobacillus</taxon>
    </lineage>
</organism>
<protein>
    <submittedName>
        <fullName evidence="4">Oxygen-insensitive NAD(P)H nitroreductase / Dihydropteridine reductase</fullName>
        <ecNumber evidence="4">1.-.-.-</ecNumber>
        <ecNumber evidence="4">1.5.1.34</ecNumber>
    </submittedName>
</protein>
<evidence type="ECO:0000313" key="5">
    <source>
        <dbReference type="Proteomes" id="UP000005522"/>
    </source>
</evidence>
<dbReference type="HOGENOM" id="CLU_070764_4_2_6"/>
<gene>
    <name evidence="4" type="ORF">Acaty_c2726</name>
</gene>
<dbReference type="Pfam" id="PF00881">
    <property type="entry name" value="Nitroreductase"/>
    <property type="match status" value="1"/>
</dbReference>
<dbReference type="PANTHER" id="PTHR43673">
    <property type="entry name" value="NAD(P)H NITROREDUCTASE YDGI-RELATED"/>
    <property type="match status" value="1"/>
</dbReference>
<dbReference type="Gene3D" id="3.40.109.10">
    <property type="entry name" value="NADH Oxidase"/>
    <property type="match status" value="1"/>
</dbReference>